<dbReference type="GO" id="GO:0004506">
    <property type="term" value="F:squalene monooxygenase activity"/>
    <property type="evidence" value="ECO:0007669"/>
    <property type="project" value="UniProtKB-UniRule"/>
</dbReference>
<comment type="cofactor">
    <cofactor evidence="5">
        <name>FAD</name>
        <dbReference type="ChEBI" id="CHEBI:57692"/>
    </cofactor>
</comment>
<feature type="region of interest" description="Disordered" evidence="6">
    <location>
        <begin position="266"/>
        <end position="285"/>
    </location>
</feature>
<keyword evidence="5" id="KW-0812">Transmembrane</keyword>
<evidence type="ECO:0000313" key="9">
    <source>
        <dbReference type="Proteomes" id="UP000829685"/>
    </source>
</evidence>
<reference evidence="8" key="1">
    <citation type="submission" date="2021-03" db="EMBL/GenBank/DDBJ databases">
        <title>Revisited historic fungal species revealed as producer of novel bioactive compounds through whole genome sequencing and comparative genomics.</title>
        <authorList>
            <person name="Vignolle G.A."/>
            <person name="Hochenegger N."/>
            <person name="Mach R.L."/>
            <person name="Mach-Aigner A.R."/>
            <person name="Javad Rahimi M."/>
            <person name="Salim K.A."/>
            <person name="Chan C.M."/>
            <person name="Lim L.B.L."/>
            <person name="Cai F."/>
            <person name="Druzhinina I.S."/>
            <person name="U'Ren J.M."/>
            <person name="Derntl C."/>
        </authorList>
    </citation>
    <scope>NUCLEOTIDE SEQUENCE</scope>
    <source>
        <strain evidence="8">TUCIM 5799</strain>
    </source>
</reference>
<keyword evidence="9" id="KW-1185">Reference proteome</keyword>
<keyword evidence="3 5" id="KW-0274">FAD</keyword>
<dbReference type="EC" id="1.14.14.17" evidence="5"/>
<dbReference type="PANTHER" id="PTHR10835:SF0">
    <property type="entry name" value="SQUALENE MONOOXYGENASE"/>
    <property type="match status" value="1"/>
</dbReference>
<evidence type="ECO:0000259" key="7">
    <source>
        <dbReference type="Pfam" id="PF01494"/>
    </source>
</evidence>
<dbReference type="InterPro" id="IPR002938">
    <property type="entry name" value="FAD-bd"/>
</dbReference>
<protein>
    <recommendedName>
        <fullName evidence="5">Squalene monooxygenase</fullName>
        <ecNumber evidence="5">1.14.14.17</ecNumber>
    </recommendedName>
</protein>
<gene>
    <name evidence="8" type="ORF">JX265_007330</name>
</gene>
<evidence type="ECO:0000256" key="5">
    <source>
        <dbReference type="RuleBase" id="RU367121"/>
    </source>
</evidence>
<accession>A0A9Q0APV4</accession>
<dbReference type="GO" id="GO:0006696">
    <property type="term" value="P:ergosterol biosynthetic process"/>
    <property type="evidence" value="ECO:0007669"/>
    <property type="project" value="TreeGrafter"/>
</dbReference>
<dbReference type="AlphaFoldDB" id="A0A9Q0APV4"/>
<keyword evidence="4 5" id="KW-0560">Oxidoreductase</keyword>
<dbReference type="Proteomes" id="UP000829685">
    <property type="component" value="Unassembled WGS sequence"/>
</dbReference>
<organism evidence="8 9">
    <name type="scientific">Neoarthrinium moseri</name>
    <dbReference type="NCBI Taxonomy" id="1658444"/>
    <lineage>
        <taxon>Eukaryota</taxon>
        <taxon>Fungi</taxon>
        <taxon>Dikarya</taxon>
        <taxon>Ascomycota</taxon>
        <taxon>Pezizomycotina</taxon>
        <taxon>Sordariomycetes</taxon>
        <taxon>Xylariomycetidae</taxon>
        <taxon>Amphisphaeriales</taxon>
        <taxon>Apiosporaceae</taxon>
        <taxon>Neoarthrinium</taxon>
    </lineage>
</organism>
<comment type="pathway">
    <text evidence="1">Secondary metabolite biosynthesis.</text>
</comment>
<comment type="caution">
    <text evidence="5">Lacks conserved residue(s) required for the propagation of feature annotation.</text>
</comment>
<name>A0A9Q0APV4_9PEZI</name>
<keyword evidence="5" id="KW-0472">Membrane</keyword>
<comment type="catalytic activity">
    <reaction evidence="5">
        <text>squalene + reduced [NADPH--hemoprotein reductase] + O2 = (S)-2,3-epoxysqualene + oxidized [NADPH--hemoprotein reductase] + H2O + H(+)</text>
        <dbReference type="Rhea" id="RHEA:25282"/>
        <dbReference type="Rhea" id="RHEA-COMP:11964"/>
        <dbReference type="Rhea" id="RHEA-COMP:11965"/>
        <dbReference type="ChEBI" id="CHEBI:15377"/>
        <dbReference type="ChEBI" id="CHEBI:15378"/>
        <dbReference type="ChEBI" id="CHEBI:15379"/>
        <dbReference type="ChEBI" id="CHEBI:15440"/>
        <dbReference type="ChEBI" id="CHEBI:15441"/>
        <dbReference type="ChEBI" id="CHEBI:57618"/>
        <dbReference type="ChEBI" id="CHEBI:58210"/>
        <dbReference type="EC" id="1.14.14.17"/>
    </reaction>
</comment>
<sequence>MPEAASSRPPDIYDVLIVGAGVAGCVLAVTFARQGRNVLLLERDLREPDRILGELLQPGGVAALESLGLGDCLDGIDAIPLRGYRLSYFGKETTFWYPRIADYPIGYPTQQTSPAKLALPPSEPKRTLGDEDERHEGKSFHHGRFIMKLRDAAMKEENVYAVEANATGLLWSSNHDKVIGIKSRETSTEGSKVTDYFAHLTVLADGQSSNLRSKVTSTKPISKSRFHGLLMEGELSSCGLSLGVIGHGPPAGIYQIGKKDRYERIPPKQPSPFTAGGNAEVSRKRVEEKQAEIDAKLLAPALYDQVQGCASIG</sequence>
<evidence type="ECO:0000313" key="8">
    <source>
        <dbReference type="EMBL" id="KAI1867528.1"/>
    </source>
</evidence>
<keyword evidence="5" id="KW-1133">Transmembrane helix</keyword>
<evidence type="ECO:0000256" key="4">
    <source>
        <dbReference type="ARBA" id="ARBA00023002"/>
    </source>
</evidence>
<dbReference type="SUPFAM" id="SSF51905">
    <property type="entry name" value="FAD/NAD(P)-binding domain"/>
    <property type="match status" value="1"/>
</dbReference>
<comment type="caution">
    <text evidence="8">The sequence shown here is derived from an EMBL/GenBank/DDBJ whole genome shotgun (WGS) entry which is preliminary data.</text>
</comment>
<evidence type="ECO:0000256" key="1">
    <source>
        <dbReference type="ARBA" id="ARBA00005179"/>
    </source>
</evidence>
<feature type="region of interest" description="Disordered" evidence="6">
    <location>
        <begin position="112"/>
        <end position="136"/>
    </location>
</feature>
<dbReference type="PRINTS" id="PR00420">
    <property type="entry name" value="RNGMNOXGNASE"/>
</dbReference>
<comment type="function">
    <text evidence="5">Catalyzes the stereospecific oxidation of squalene to (S)-2,3-epoxysqualene, and is considered to be a rate-limiting enzyme in steroid biosynthesis.</text>
</comment>
<keyword evidence="2 5" id="KW-0285">Flavoprotein</keyword>
<feature type="transmembrane region" description="Helical" evidence="5">
    <location>
        <begin position="12"/>
        <end position="32"/>
    </location>
</feature>
<comment type="similarity">
    <text evidence="5">Belongs to the squalene monooxygenase family.</text>
</comment>
<feature type="domain" description="FAD-binding" evidence="7">
    <location>
        <begin position="13"/>
        <end position="72"/>
    </location>
</feature>
<dbReference type="EMBL" id="JAFIMR010000018">
    <property type="protein sequence ID" value="KAI1867528.1"/>
    <property type="molecule type" value="Genomic_DNA"/>
</dbReference>
<comment type="subcellular location">
    <subcellularLocation>
        <location evidence="5">Endoplasmic reticulum membrane</location>
        <topology evidence="5">Multi-pass membrane protein</topology>
    </subcellularLocation>
</comment>
<evidence type="ECO:0000256" key="6">
    <source>
        <dbReference type="SAM" id="MobiDB-lite"/>
    </source>
</evidence>
<feature type="compositionally biased region" description="Basic and acidic residues" evidence="6">
    <location>
        <begin position="123"/>
        <end position="136"/>
    </location>
</feature>
<dbReference type="PANTHER" id="PTHR10835">
    <property type="entry name" value="SQUALENE MONOOXYGENASE"/>
    <property type="match status" value="1"/>
</dbReference>
<keyword evidence="5" id="KW-0256">Endoplasmic reticulum</keyword>
<evidence type="ECO:0000256" key="2">
    <source>
        <dbReference type="ARBA" id="ARBA00022630"/>
    </source>
</evidence>
<dbReference type="GO" id="GO:0071949">
    <property type="term" value="F:FAD binding"/>
    <property type="evidence" value="ECO:0007669"/>
    <property type="project" value="InterPro"/>
</dbReference>
<dbReference type="Pfam" id="PF01494">
    <property type="entry name" value="FAD_binding_3"/>
    <property type="match status" value="1"/>
</dbReference>
<dbReference type="Gene3D" id="3.50.50.60">
    <property type="entry name" value="FAD/NAD(P)-binding domain"/>
    <property type="match status" value="1"/>
</dbReference>
<dbReference type="GO" id="GO:0005789">
    <property type="term" value="C:endoplasmic reticulum membrane"/>
    <property type="evidence" value="ECO:0007669"/>
    <property type="project" value="UniProtKB-SubCell"/>
</dbReference>
<evidence type="ECO:0000256" key="3">
    <source>
        <dbReference type="ARBA" id="ARBA00022827"/>
    </source>
</evidence>
<dbReference type="InterPro" id="IPR040125">
    <property type="entry name" value="Squalene_monox"/>
</dbReference>
<dbReference type="InterPro" id="IPR036188">
    <property type="entry name" value="FAD/NAD-bd_sf"/>
</dbReference>
<proteinExistence type="inferred from homology"/>